<evidence type="ECO:0000256" key="1">
    <source>
        <dbReference type="SAM" id="Phobius"/>
    </source>
</evidence>
<name>A0A518D1U7_9BACT</name>
<dbReference type="Proteomes" id="UP000319342">
    <property type="component" value="Chromosome"/>
</dbReference>
<organism evidence="2 3">
    <name type="scientific">Rohdeia mirabilis</name>
    <dbReference type="NCBI Taxonomy" id="2528008"/>
    <lineage>
        <taxon>Bacteria</taxon>
        <taxon>Pseudomonadati</taxon>
        <taxon>Planctomycetota</taxon>
        <taxon>Planctomycetia</taxon>
        <taxon>Planctomycetia incertae sedis</taxon>
        <taxon>Rohdeia</taxon>
    </lineage>
</organism>
<evidence type="ECO:0000313" key="2">
    <source>
        <dbReference type="EMBL" id="QDU85450.1"/>
    </source>
</evidence>
<feature type="transmembrane region" description="Helical" evidence="1">
    <location>
        <begin position="27"/>
        <end position="46"/>
    </location>
</feature>
<dbReference type="RefSeq" id="WP_145188823.1">
    <property type="nucleotide sequence ID" value="NZ_CP036290.1"/>
</dbReference>
<protein>
    <submittedName>
        <fullName evidence="2">Uncharacterized protein</fullName>
    </submittedName>
</protein>
<dbReference type="EMBL" id="CP036290">
    <property type="protein sequence ID" value="QDU85450.1"/>
    <property type="molecule type" value="Genomic_DNA"/>
</dbReference>
<proteinExistence type="predicted"/>
<evidence type="ECO:0000313" key="3">
    <source>
        <dbReference type="Proteomes" id="UP000319342"/>
    </source>
</evidence>
<gene>
    <name evidence="2" type="ORF">Pla163_25800</name>
</gene>
<keyword evidence="1" id="KW-0812">Transmembrane</keyword>
<keyword evidence="3" id="KW-1185">Reference proteome</keyword>
<feature type="transmembrane region" description="Helical" evidence="1">
    <location>
        <begin position="89"/>
        <end position="108"/>
    </location>
</feature>
<sequence length="215" mass="23068">MISTGPALEPEHWGLTASERTDRGRRFAVAVAVVCALVHVAFTTPVGVLWPVLFFATLLALLALPLWIGGLIHALGARRRHPSTETQRAVLWWLFPAVAIGATAAVVLDDVPLRAAEALVADDLERFAVEADAAAASSPVALVEVDDRLVGPLPCEKLRRYPNGTLRVEFLGTGLLHGRRGLLRLAPGAAIPHGLEITGPERAGGWLPWLERDGR</sequence>
<dbReference type="AlphaFoldDB" id="A0A518D1U7"/>
<keyword evidence="1" id="KW-1133">Transmembrane helix</keyword>
<reference evidence="2 3" key="1">
    <citation type="submission" date="2019-02" db="EMBL/GenBank/DDBJ databases">
        <title>Deep-cultivation of Planctomycetes and their phenomic and genomic characterization uncovers novel biology.</title>
        <authorList>
            <person name="Wiegand S."/>
            <person name="Jogler M."/>
            <person name="Boedeker C."/>
            <person name="Pinto D."/>
            <person name="Vollmers J."/>
            <person name="Rivas-Marin E."/>
            <person name="Kohn T."/>
            <person name="Peeters S.H."/>
            <person name="Heuer A."/>
            <person name="Rast P."/>
            <person name="Oberbeckmann S."/>
            <person name="Bunk B."/>
            <person name="Jeske O."/>
            <person name="Meyerdierks A."/>
            <person name="Storesund J.E."/>
            <person name="Kallscheuer N."/>
            <person name="Luecker S."/>
            <person name="Lage O.M."/>
            <person name="Pohl T."/>
            <person name="Merkel B.J."/>
            <person name="Hornburger P."/>
            <person name="Mueller R.-W."/>
            <person name="Bruemmer F."/>
            <person name="Labrenz M."/>
            <person name="Spormann A.M."/>
            <person name="Op den Camp H."/>
            <person name="Overmann J."/>
            <person name="Amann R."/>
            <person name="Jetten M.S.M."/>
            <person name="Mascher T."/>
            <person name="Medema M.H."/>
            <person name="Devos D.P."/>
            <person name="Kaster A.-K."/>
            <person name="Ovreas L."/>
            <person name="Rohde M."/>
            <person name="Galperin M.Y."/>
            <person name="Jogler C."/>
        </authorList>
    </citation>
    <scope>NUCLEOTIDE SEQUENCE [LARGE SCALE GENOMIC DNA]</scope>
    <source>
        <strain evidence="2 3">Pla163</strain>
    </source>
</reference>
<keyword evidence="1" id="KW-0472">Membrane</keyword>
<accession>A0A518D1U7</accession>
<feature type="transmembrane region" description="Helical" evidence="1">
    <location>
        <begin position="52"/>
        <end position="77"/>
    </location>
</feature>